<keyword evidence="4" id="KW-1185">Reference proteome</keyword>
<gene>
    <name evidence="3" type="ORF">EV188_104531</name>
</gene>
<sequence length="105" mass="11700">MSPSSPRPGEEDERPLDAHETREFERIIADYRRTARRRARTGRPSPAALRWRTVVLVLLASSVFAVLSTLLPAPANLWSAPVLLVLVALASLVWAVRARRRAPGH</sequence>
<accession>A0A4R6VDH5</accession>
<keyword evidence="2" id="KW-0472">Membrane</keyword>
<dbReference type="AlphaFoldDB" id="A0A4R6VDH5"/>
<dbReference type="EMBL" id="SNYO01000004">
    <property type="protein sequence ID" value="TDQ58784.1"/>
    <property type="molecule type" value="Genomic_DNA"/>
</dbReference>
<reference evidence="3 4" key="1">
    <citation type="submission" date="2019-03" db="EMBL/GenBank/DDBJ databases">
        <title>Genomic Encyclopedia of Type Strains, Phase IV (KMG-IV): sequencing the most valuable type-strain genomes for metagenomic binning, comparative biology and taxonomic classification.</title>
        <authorList>
            <person name="Goeker M."/>
        </authorList>
    </citation>
    <scope>NUCLEOTIDE SEQUENCE [LARGE SCALE GENOMIC DNA]</scope>
    <source>
        <strain evidence="3 4">DSM 45775</strain>
    </source>
</reference>
<feature type="transmembrane region" description="Helical" evidence="2">
    <location>
        <begin position="53"/>
        <end position="71"/>
    </location>
</feature>
<evidence type="ECO:0000313" key="3">
    <source>
        <dbReference type="EMBL" id="TDQ58784.1"/>
    </source>
</evidence>
<organism evidence="3 4">
    <name type="scientific">Actinomycetospora succinea</name>
    <dbReference type="NCBI Taxonomy" id="663603"/>
    <lineage>
        <taxon>Bacteria</taxon>
        <taxon>Bacillati</taxon>
        <taxon>Actinomycetota</taxon>
        <taxon>Actinomycetes</taxon>
        <taxon>Pseudonocardiales</taxon>
        <taxon>Pseudonocardiaceae</taxon>
        <taxon>Actinomycetospora</taxon>
    </lineage>
</organism>
<proteinExistence type="predicted"/>
<evidence type="ECO:0008006" key="5">
    <source>
        <dbReference type="Google" id="ProtNLM"/>
    </source>
</evidence>
<protein>
    <recommendedName>
        <fullName evidence="5">DUF3040 family protein</fullName>
    </recommendedName>
</protein>
<feature type="region of interest" description="Disordered" evidence="1">
    <location>
        <begin position="1"/>
        <end position="20"/>
    </location>
</feature>
<name>A0A4R6VDH5_9PSEU</name>
<keyword evidence="2" id="KW-1133">Transmembrane helix</keyword>
<dbReference type="RefSeq" id="WP_133827576.1">
    <property type="nucleotide sequence ID" value="NZ_BAABHR010000022.1"/>
</dbReference>
<evidence type="ECO:0000256" key="2">
    <source>
        <dbReference type="SAM" id="Phobius"/>
    </source>
</evidence>
<evidence type="ECO:0000313" key="4">
    <source>
        <dbReference type="Proteomes" id="UP000295705"/>
    </source>
</evidence>
<keyword evidence="2" id="KW-0812">Transmembrane</keyword>
<dbReference type="Proteomes" id="UP000295705">
    <property type="component" value="Unassembled WGS sequence"/>
</dbReference>
<comment type="caution">
    <text evidence="3">The sequence shown here is derived from an EMBL/GenBank/DDBJ whole genome shotgun (WGS) entry which is preliminary data.</text>
</comment>
<evidence type="ECO:0000256" key="1">
    <source>
        <dbReference type="SAM" id="MobiDB-lite"/>
    </source>
</evidence>
<feature type="transmembrane region" description="Helical" evidence="2">
    <location>
        <begin position="77"/>
        <end position="96"/>
    </location>
</feature>